<dbReference type="AlphaFoldDB" id="A0A8X8XQ75"/>
<organism evidence="2">
    <name type="scientific">Salvia splendens</name>
    <name type="common">Scarlet sage</name>
    <dbReference type="NCBI Taxonomy" id="180675"/>
    <lineage>
        <taxon>Eukaryota</taxon>
        <taxon>Viridiplantae</taxon>
        <taxon>Streptophyta</taxon>
        <taxon>Embryophyta</taxon>
        <taxon>Tracheophyta</taxon>
        <taxon>Spermatophyta</taxon>
        <taxon>Magnoliopsida</taxon>
        <taxon>eudicotyledons</taxon>
        <taxon>Gunneridae</taxon>
        <taxon>Pentapetalae</taxon>
        <taxon>asterids</taxon>
        <taxon>lamiids</taxon>
        <taxon>Lamiales</taxon>
        <taxon>Lamiaceae</taxon>
        <taxon>Nepetoideae</taxon>
        <taxon>Mentheae</taxon>
        <taxon>Salviinae</taxon>
        <taxon>Salvia</taxon>
        <taxon>Salvia subgen. Calosphace</taxon>
        <taxon>core Calosphace</taxon>
    </lineage>
</organism>
<evidence type="ECO:0000313" key="2">
    <source>
        <dbReference type="EMBL" id="KAG6418266.1"/>
    </source>
</evidence>
<proteinExistence type="predicted"/>
<accession>A0A8X8XQ75</accession>
<reference evidence="2" key="2">
    <citation type="submission" date="2020-08" db="EMBL/GenBank/DDBJ databases">
        <title>Plant Genome Project.</title>
        <authorList>
            <person name="Zhang R.-G."/>
        </authorList>
    </citation>
    <scope>NUCLEOTIDE SEQUENCE</scope>
    <source>
        <strain evidence="2">Huo1</strain>
        <tissue evidence="2">Leaf</tissue>
    </source>
</reference>
<dbReference type="EMBL" id="PNBA02000007">
    <property type="protein sequence ID" value="KAG6418266.1"/>
    <property type="molecule type" value="Genomic_DNA"/>
</dbReference>
<evidence type="ECO:0000256" key="1">
    <source>
        <dbReference type="SAM" id="MobiDB-lite"/>
    </source>
</evidence>
<gene>
    <name evidence="2" type="ORF">SASPL_120467</name>
</gene>
<sequence length="206" mass="22577">MESLYSYSEEQQGGYYVKCYSPDQGGSYYDPDCSDFSNDAQDHYANDNFETCAAIGSKHTPETLPSLPEINPKGNCHAVQLRSGTTYQPPQAADLGKGRKEKEKEPTDFTPAADQSQRPAAPLRSVPPEIPQPAEPDSYTDAEMAPAAAAPLRSGPLPENQPPDPHFPSTTTIPKEQKAHKSVASSKWSQIVWGKWKSHTTKLKTL</sequence>
<dbReference type="Proteomes" id="UP000298416">
    <property type="component" value="Unassembled WGS sequence"/>
</dbReference>
<reference evidence="2" key="1">
    <citation type="submission" date="2018-01" db="EMBL/GenBank/DDBJ databases">
        <authorList>
            <person name="Mao J.F."/>
        </authorList>
    </citation>
    <scope>NUCLEOTIDE SEQUENCE</scope>
    <source>
        <strain evidence="2">Huo1</strain>
        <tissue evidence="2">Leaf</tissue>
    </source>
</reference>
<feature type="compositionally biased region" description="Basic and acidic residues" evidence="1">
    <location>
        <begin position="96"/>
        <end position="107"/>
    </location>
</feature>
<keyword evidence="3" id="KW-1185">Reference proteome</keyword>
<evidence type="ECO:0000313" key="3">
    <source>
        <dbReference type="Proteomes" id="UP000298416"/>
    </source>
</evidence>
<feature type="region of interest" description="Disordered" evidence="1">
    <location>
        <begin position="58"/>
        <end position="190"/>
    </location>
</feature>
<protein>
    <submittedName>
        <fullName evidence="2">Uncharacterized protein</fullName>
    </submittedName>
</protein>
<comment type="caution">
    <text evidence="2">The sequence shown here is derived from an EMBL/GenBank/DDBJ whole genome shotgun (WGS) entry which is preliminary data.</text>
</comment>
<name>A0A8X8XQ75_SALSN</name>